<dbReference type="PANTHER" id="PTHR11937">
    <property type="entry name" value="ACTIN"/>
    <property type="match status" value="1"/>
</dbReference>
<name>A0A158PFF6_ANGCS</name>
<reference evidence="2 3" key="2">
    <citation type="submission" date="2018-11" db="EMBL/GenBank/DDBJ databases">
        <authorList>
            <consortium name="Pathogen Informatics"/>
        </authorList>
    </citation>
    <scope>NUCLEOTIDE SEQUENCE [LARGE SCALE GENOMIC DNA]</scope>
    <source>
        <strain evidence="2 3">Costa Rica</strain>
    </source>
</reference>
<dbReference type="Gene3D" id="3.90.640.10">
    <property type="entry name" value="Actin, Chain A, domain 4"/>
    <property type="match status" value="1"/>
</dbReference>
<dbReference type="InterPro" id="IPR043129">
    <property type="entry name" value="ATPase_NBD"/>
</dbReference>
<reference evidence="4" key="1">
    <citation type="submission" date="2016-04" db="UniProtKB">
        <authorList>
            <consortium name="WormBaseParasite"/>
        </authorList>
    </citation>
    <scope>IDENTIFICATION</scope>
</reference>
<organism evidence="4">
    <name type="scientific">Angiostrongylus costaricensis</name>
    <name type="common">Nematode worm</name>
    <dbReference type="NCBI Taxonomy" id="334426"/>
    <lineage>
        <taxon>Eukaryota</taxon>
        <taxon>Metazoa</taxon>
        <taxon>Ecdysozoa</taxon>
        <taxon>Nematoda</taxon>
        <taxon>Chromadorea</taxon>
        <taxon>Rhabditida</taxon>
        <taxon>Rhabditina</taxon>
        <taxon>Rhabditomorpha</taxon>
        <taxon>Strongyloidea</taxon>
        <taxon>Metastrongylidae</taxon>
        <taxon>Angiostrongylus</taxon>
    </lineage>
</organism>
<dbReference type="Pfam" id="PF00022">
    <property type="entry name" value="Actin"/>
    <property type="match status" value="1"/>
</dbReference>
<gene>
    <name evidence="2" type="ORF">ACOC_LOCUS3354</name>
</gene>
<evidence type="ECO:0000313" key="4">
    <source>
        <dbReference type="WBParaSite" id="ACOC_0000335301-mRNA-1"/>
    </source>
</evidence>
<dbReference type="Gene3D" id="3.30.420.40">
    <property type="match status" value="2"/>
</dbReference>
<accession>A0A158PFF6</accession>
<dbReference type="EMBL" id="UYYA01000975">
    <property type="protein sequence ID" value="VDM54939.1"/>
    <property type="molecule type" value="Genomic_DNA"/>
</dbReference>
<sequence>MEPRESHMLDEQCEFPRTATPDTVIEDTTAFFEDVQVDEGEHVSDAVKSDGIRFSDDAYPVVSPQMTENVTLPVDLNPPFRSDFDEVMLMFFYVFMDIDSILFLSKFFSRKYVSQTELEDAIEISRGFVPDALSAKDGIKHEVRPSCGYDHEKRSEECKKVVQFLNNLKENPEWARSIPFVKLNAAVPKNVQMDLATYACLNVNVRPKYMVMLTKNVDHNDLAFLIKKAFEPADDIPLDRTLFRLYCRNAVSGMRSLLKCLLEAASSSPVLQIENSKILGEMTYNGSRLRMKTSDLKAFCKVEEHGRALGMRFVTSFSCRSSTDRRRTLEIRYYDEQKANGERVTYLHLDHEATNRQGIAFGDDQSEIFFDVDTEVIAFTELSLEKGPKTNREKVTQIMFESFNTLGMYIAIQALPSLPASGRTTGVYAVAHDVFRLDLTYLTDYMMILGEQSYWFSTTAEREIVRKLKEKLCWTALDFEKEMAIVASPPSIHTTFELPDGKLIFVGPERFRCLKTFPDLYIRMCFFHSFEKPSLLGLEAAGIHEAAFNSMIKRIIDIRKDLWANTILTEGKTLYAGLAQRMDQ</sequence>
<evidence type="ECO:0000313" key="2">
    <source>
        <dbReference type="EMBL" id="VDM54939.1"/>
    </source>
</evidence>
<keyword evidence="3" id="KW-1185">Reference proteome</keyword>
<dbReference type="Proteomes" id="UP000267027">
    <property type="component" value="Unassembled WGS sequence"/>
</dbReference>
<dbReference type="OrthoDB" id="5844821at2759"/>
<evidence type="ECO:0000313" key="3">
    <source>
        <dbReference type="Proteomes" id="UP000267027"/>
    </source>
</evidence>
<dbReference type="WBParaSite" id="ACOC_0000335301-mRNA-1">
    <property type="protein sequence ID" value="ACOC_0000335301-mRNA-1"/>
    <property type="gene ID" value="ACOC_0000335301"/>
</dbReference>
<dbReference type="InterPro" id="IPR004000">
    <property type="entry name" value="Actin"/>
</dbReference>
<comment type="similarity">
    <text evidence="1">Belongs to the actin family.</text>
</comment>
<dbReference type="STRING" id="334426.A0A158PFF6"/>
<dbReference type="SUPFAM" id="SSF53067">
    <property type="entry name" value="Actin-like ATPase domain"/>
    <property type="match status" value="2"/>
</dbReference>
<evidence type="ECO:0000256" key="1">
    <source>
        <dbReference type="RuleBase" id="RU000487"/>
    </source>
</evidence>
<dbReference type="SMART" id="SM00268">
    <property type="entry name" value="ACTIN"/>
    <property type="match status" value="1"/>
</dbReference>
<dbReference type="AlphaFoldDB" id="A0A158PFF6"/>
<proteinExistence type="inferred from homology"/>
<protein>
    <submittedName>
        <fullName evidence="4">START domain-containing protein</fullName>
    </submittedName>
</protein>